<dbReference type="EMBL" id="BRXW01000004">
    <property type="protein sequence ID" value="GMH99173.1"/>
    <property type="molecule type" value="Genomic_DNA"/>
</dbReference>
<keyword evidence="7" id="KW-1185">Reference proteome</keyword>
<dbReference type="AlphaFoldDB" id="A0A9W7C6Q2"/>
<protein>
    <recommendedName>
        <fullName evidence="5">tRNA synthetases class I catalytic domain-containing protein</fullName>
    </recommendedName>
</protein>
<feature type="domain" description="tRNA synthetases class I catalytic" evidence="5">
    <location>
        <begin position="30"/>
        <end position="325"/>
    </location>
</feature>
<feature type="compositionally biased region" description="Polar residues" evidence="4">
    <location>
        <begin position="519"/>
        <end position="535"/>
    </location>
</feature>
<dbReference type="GO" id="GO:0004817">
    <property type="term" value="F:cysteine-tRNA ligase activity"/>
    <property type="evidence" value="ECO:0007669"/>
    <property type="project" value="TreeGrafter"/>
</dbReference>
<dbReference type="InterPro" id="IPR024909">
    <property type="entry name" value="Cys-tRNA/MSH_ligase"/>
</dbReference>
<name>A0A9W7C6Q2_9STRA</name>
<feature type="region of interest" description="Disordered" evidence="4">
    <location>
        <begin position="513"/>
        <end position="535"/>
    </location>
</feature>
<proteinExistence type="predicted"/>
<accession>A0A9W7C6Q2</accession>
<dbReference type="PANTHER" id="PTHR10890:SF3">
    <property type="entry name" value="CYSTEINE--TRNA LIGASE, CYTOPLASMIC"/>
    <property type="match status" value="1"/>
</dbReference>
<dbReference type="PRINTS" id="PR00983">
    <property type="entry name" value="TRNASYNTHCYS"/>
</dbReference>
<gene>
    <name evidence="6" type="ORF">TrLO_g6903</name>
</gene>
<dbReference type="InterPro" id="IPR032678">
    <property type="entry name" value="tRNA-synt_1_cat_dom"/>
</dbReference>
<dbReference type="Gene3D" id="3.40.50.620">
    <property type="entry name" value="HUPs"/>
    <property type="match status" value="1"/>
</dbReference>
<keyword evidence="3" id="KW-0067">ATP-binding</keyword>
<evidence type="ECO:0000256" key="1">
    <source>
        <dbReference type="ARBA" id="ARBA00022598"/>
    </source>
</evidence>
<organism evidence="6 7">
    <name type="scientific">Triparma laevis f. longispina</name>
    <dbReference type="NCBI Taxonomy" id="1714387"/>
    <lineage>
        <taxon>Eukaryota</taxon>
        <taxon>Sar</taxon>
        <taxon>Stramenopiles</taxon>
        <taxon>Ochrophyta</taxon>
        <taxon>Bolidophyceae</taxon>
        <taxon>Parmales</taxon>
        <taxon>Triparmaceae</taxon>
        <taxon>Triparma</taxon>
    </lineage>
</organism>
<evidence type="ECO:0000256" key="4">
    <source>
        <dbReference type="SAM" id="MobiDB-lite"/>
    </source>
</evidence>
<dbReference type="GO" id="GO:0005524">
    <property type="term" value="F:ATP binding"/>
    <property type="evidence" value="ECO:0007669"/>
    <property type="project" value="UniProtKB-KW"/>
</dbReference>
<dbReference type="SUPFAM" id="SSF52374">
    <property type="entry name" value="Nucleotidylyl transferase"/>
    <property type="match status" value="1"/>
</dbReference>
<evidence type="ECO:0000256" key="3">
    <source>
        <dbReference type="ARBA" id="ARBA00022840"/>
    </source>
</evidence>
<feature type="region of interest" description="Disordered" evidence="4">
    <location>
        <begin position="571"/>
        <end position="592"/>
    </location>
</feature>
<dbReference type="Proteomes" id="UP001165122">
    <property type="component" value="Unassembled WGS sequence"/>
</dbReference>
<reference evidence="7" key="1">
    <citation type="journal article" date="2023" name="Commun. Biol.">
        <title>Genome analysis of Parmales, the sister group of diatoms, reveals the evolutionary specialization of diatoms from phago-mixotrophs to photoautotrophs.</title>
        <authorList>
            <person name="Ban H."/>
            <person name="Sato S."/>
            <person name="Yoshikawa S."/>
            <person name="Yamada K."/>
            <person name="Nakamura Y."/>
            <person name="Ichinomiya M."/>
            <person name="Sato N."/>
            <person name="Blanc-Mathieu R."/>
            <person name="Endo H."/>
            <person name="Kuwata A."/>
            <person name="Ogata H."/>
        </authorList>
    </citation>
    <scope>NUCLEOTIDE SEQUENCE [LARGE SCALE GENOMIC DNA]</scope>
    <source>
        <strain evidence="7">NIES 3700</strain>
    </source>
</reference>
<comment type="caution">
    <text evidence="6">The sequence shown here is derived from an EMBL/GenBank/DDBJ whole genome shotgun (WGS) entry which is preliminary data.</text>
</comment>
<dbReference type="OrthoDB" id="201589at2759"/>
<dbReference type="Pfam" id="PF01406">
    <property type="entry name" value="tRNA-synt_1e"/>
    <property type="match status" value="1"/>
</dbReference>
<evidence type="ECO:0000259" key="5">
    <source>
        <dbReference type="Pfam" id="PF01406"/>
    </source>
</evidence>
<evidence type="ECO:0000313" key="6">
    <source>
        <dbReference type="EMBL" id="GMH99173.1"/>
    </source>
</evidence>
<dbReference type="InterPro" id="IPR014729">
    <property type="entry name" value="Rossmann-like_a/b/a_fold"/>
</dbReference>
<evidence type="ECO:0000256" key="2">
    <source>
        <dbReference type="ARBA" id="ARBA00022741"/>
    </source>
</evidence>
<keyword evidence="1" id="KW-0436">Ligase</keyword>
<keyword evidence="2" id="KW-0547">Nucleotide-binding</keyword>
<dbReference type="GO" id="GO:0005737">
    <property type="term" value="C:cytoplasm"/>
    <property type="evidence" value="ECO:0007669"/>
    <property type="project" value="TreeGrafter"/>
</dbReference>
<evidence type="ECO:0000313" key="7">
    <source>
        <dbReference type="Proteomes" id="UP001165122"/>
    </source>
</evidence>
<feature type="compositionally biased region" description="Basic and acidic residues" evidence="4">
    <location>
        <begin position="579"/>
        <end position="592"/>
    </location>
</feature>
<dbReference type="PANTHER" id="PTHR10890">
    <property type="entry name" value="CYSTEINYL-TRNA SYNTHETASE"/>
    <property type="match status" value="1"/>
</dbReference>
<dbReference type="GO" id="GO:0006423">
    <property type="term" value="P:cysteinyl-tRNA aminoacylation"/>
    <property type="evidence" value="ECO:0007669"/>
    <property type="project" value="TreeGrafter"/>
</dbReference>
<sequence length="608" mass="68702">MLPSFFRTLSSRTLSTRLASTSSRPPPPLYYLCGPTVYSSPHLGHLRTHVSLDYLIRVQRHKAPLLRPILAIGCTDIDDKIVKRAKEEKMEMGEITRKYEREFYDALKWAGCEEPDVILRVTEHIGDIIAFIRVLVDNGNAYVLENDGVYFDTSAMDSRKEKYGMGYGGWFNRGLEFQSDGFESEKKRDGKKNERDFALWKIHDTIDEHNYSYPSPFGRGRPGWHIECSAMIKKFEVTYSKLFGKKMVVSLHGGGKDLVFPHHENEVAQSTTYEAEYEDSTDNNSNSLTSRPGGKWIEEWIHTGHLNVKGGKMSKSDKTGVSYQSLGCHGDVFRWWVLADSGRWDQDAVFEERRVSEAEGKLDTIRNFMSADVDELVGASTDDLDLVAAVRAAEDSIMDEIEKPRKQHDSGRVLREVFNIVKKASNHEEGNGRRQARGFVSRYLAMAGFSDFALGSDENSGDSAGDESKIIEVLSTFRNGVRSLALENPKQNGRFLQLSDEVRDALDLKDGAASAASPIKQQKTNNKTKSFPVSNGLNRDGSYILPKLYFRNGKEYEGLFSKFDSTGVPTTAWQDGEERELSDGEREQLQKIKDVHTGNYWGRKPMNN</sequence>